<dbReference type="EMBL" id="ABXJ01000057">
    <property type="protein sequence ID" value="EEA90792.1"/>
    <property type="molecule type" value="Genomic_DNA"/>
</dbReference>
<dbReference type="eggNOG" id="COG0650">
    <property type="taxonomic scope" value="Bacteria"/>
</dbReference>
<feature type="transmembrane region" description="Helical" evidence="6">
    <location>
        <begin position="799"/>
        <end position="819"/>
    </location>
</feature>
<dbReference type="PANTHER" id="PTHR43373">
    <property type="entry name" value="NA(+)/H(+) ANTIPORTER SUBUNIT"/>
    <property type="match status" value="1"/>
</dbReference>
<feature type="transmembrane region" description="Helical" evidence="6">
    <location>
        <begin position="389"/>
        <end position="412"/>
    </location>
</feature>
<dbReference type="eggNOG" id="COG1009">
    <property type="taxonomic scope" value="Bacteria"/>
</dbReference>
<reference evidence="9 10" key="1">
    <citation type="submission" date="2008-10" db="EMBL/GenBank/DDBJ databases">
        <title>Draft genome sequence of Collinsella stercoris (DSM 13279).</title>
        <authorList>
            <person name="Sudarsanam P."/>
            <person name="Ley R."/>
            <person name="Guruge J."/>
            <person name="Turnbaugh P.J."/>
            <person name="Mahowald M."/>
            <person name="Liep D."/>
            <person name="Gordon J."/>
        </authorList>
    </citation>
    <scope>NUCLEOTIDE SEQUENCE [LARGE SCALE GENOMIC DNA]</scope>
    <source>
        <strain evidence="9 10">DSM 13279</strain>
    </source>
</reference>
<dbReference type="InterPro" id="IPR001750">
    <property type="entry name" value="ND/Mrp_TM"/>
</dbReference>
<feature type="transmembrane region" description="Helical" evidence="6">
    <location>
        <begin position="735"/>
        <end position="752"/>
    </location>
</feature>
<evidence type="ECO:0000256" key="5">
    <source>
        <dbReference type="RuleBase" id="RU000320"/>
    </source>
</evidence>
<evidence type="ECO:0000256" key="3">
    <source>
        <dbReference type="ARBA" id="ARBA00022989"/>
    </source>
</evidence>
<feature type="transmembrane region" description="Helical" evidence="6">
    <location>
        <begin position="557"/>
        <end position="575"/>
    </location>
</feature>
<feature type="transmembrane region" description="Helical" evidence="6">
    <location>
        <begin position="99"/>
        <end position="119"/>
    </location>
</feature>
<dbReference type="Pfam" id="PF00361">
    <property type="entry name" value="Proton_antipo_M"/>
    <property type="match status" value="1"/>
</dbReference>
<feature type="transmembrane region" description="Helical" evidence="6">
    <location>
        <begin position="825"/>
        <end position="844"/>
    </location>
</feature>
<dbReference type="GeneID" id="98002041"/>
<feature type="transmembrane region" description="Helical" evidence="6">
    <location>
        <begin position="199"/>
        <end position="218"/>
    </location>
</feature>
<reference evidence="9 10" key="2">
    <citation type="submission" date="2008-10" db="EMBL/GenBank/DDBJ databases">
        <authorList>
            <person name="Fulton L."/>
            <person name="Clifton S."/>
            <person name="Fulton B."/>
            <person name="Xu J."/>
            <person name="Minx P."/>
            <person name="Pepin K.H."/>
            <person name="Johnson M."/>
            <person name="Thiruvilangam P."/>
            <person name="Bhonagiri V."/>
            <person name="Nash W.E."/>
            <person name="Mardis E.R."/>
            <person name="Wilson R.K."/>
        </authorList>
    </citation>
    <scope>NUCLEOTIDE SEQUENCE [LARGE SCALE GENOMIC DNA]</scope>
    <source>
        <strain evidence="9 10">DSM 13279</strain>
    </source>
</reference>
<proteinExistence type="predicted"/>
<evidence type="ECO:0000256" key="4">
    <source>
        <dbReference type="ARBA" id="ARBA00023136"/>
    </source>
</evidence>
<evidence type="ECO:0000313" key="9">
    <source>
        <dbReference type="EMBL" id="EEA90792.1"/>
    </source>
</evidence>
<feature type="transmembrane region" description="Helical" evidence="6">
    <location>
        <begin position="669"/>
        <end position="692"/>
    </location>
</feature>
<keyword evidence="4 6" id="KW-0472">Membrane</keyword>
<feature type="transmembrane region" description="Helical" evidence="6">
    <location>
        <begin position="131"/>
        <end position="156"/>
    </location>
</feature>
<feature type="domain" description="NADH-Ubiquinone oxidoreductase (complex I) chain 5 N-terminal" evidence="8">
    <location>
        <begin position="130"/>
        <end position="161"/>
    </location>
</feature>
<dbReference type="InterPro" id="IPR001516">
    <property type="entry name" value="Proton_antipo_N"/>
</dbReference>
<feature type="transmembrane region" description="Helical" evidence="6">
    <location>
        <begin position="906"/>
        <end position="923"/>
    </location>
</feature>
<dbReference type="PANTHER" id="PTHR43373:SF1">
    <property type="entry name" value="NA(+)_H(+) ANTIPORTER SUBUNIT A"/>
    <property type="match status" value="1"/>
</dbReference>
<comment type="subcellular location">
    <subcellularLocation>
        <location evidence="1">Endomembrane system</location>
        <topology evidence="1">Multi-pass membrane protein</topology>
    </subcellularLocation>
    <subcellularLocation>
        <location evidence="5">Membrane</location>
        <topology evidence="5">Multi-pass membrane protein</topology>
    </subcellularLocation>
</comment>
<keyword evidence="2 5" id="KW-0812">Transmembrane</keyword>
<name>B6GAA2_9ACTN</name>
<dbReference type="Pfam" id="PF00146">
    <property type="entry name" value="NADHdh"/>
    <property type="match status" value="1"/>
</dbReference>
<feature type="transmembrane region" description="Helical" evidence="6">
    <location>
        <begin position="469"/>
        <end position="491"/>
    </location>
</feature>
<feature type="transmembrane region" description="Helical" evidence="6">
    <location>
        <begin position="881"/>
        <end position="900"/>
    </location>
</feature>
<dbReference type="Proteomes" id="UP000003560">
    <property type="component" value="Unassembled WGS sequence"/>
</dbReference>
<feature type="transmembrane region" description="Helical" evidence="6">
    <location>
        <begin position="295"/>
        <end position="312"/>
    </location>
</feature>
<evidence type="ECO:0000259" key="8">
    <source>
        <dbReference type="Pfam" id="PF00662"/>
    </source>
</evidence>
<evidence type="ECO:0000256" key="2">
    <source>
        <dbReference type="ARBA" id="ARBA00022692"/>
    </source>
</evidence>
<feature type="transmembrane region" description="Helical" evidence="6">
    <location>
        <begin position="239"/>
        <end position="263"/>
    </location>
</feature>
<dbReference type="STRING" id="445975.COLSTE_00998"/>
<feature type="transmembrane region" description="Helical" evidence="6">
    <location>
        <begin position="433"/>
        <end position="454"/>
    </location>
</feature>
<dbReference type="OrthoDB" id="9811798at2"/>
<dbReference type="HOGENOM" id="CLU_013183_0_0_11"/>
<feature type="transmembrane region" description="Helical" evidence="6">
    <location>
        <begin position="625"/>
        <end position="649"/>
    </location>
</feature>
<keyword evidence="9" id="KW-0830">Ubiquinone</keyword>
<gene>
    <name evidence="9" type="ORF">COLSTE_00998</name>
</gene>
<protein>
    <submittedName>
        <fullName evidence="9">NADH-ubiquinone/plastoquinone (Complex I) family protein</fullName>
    </submittedName>
</protein>
<keyword evidence="10" id="KW-1185">Reference proteome</keyword>
<dbReference type="RefSeq" id="WP_006720655.1">
    <property type="nucleotide sequence ID" value="NZ_CP085935.1"/>
</dbReference>
<evidence type="ECO:0000256" key="6">
    <source>
        <dbReference type="SAM" id="Phobius"/>
    </source>
</evidence>
<dbReference type="AlphaFoldDB" id="B6GAA2"/>
<dbReference type="InterPro" id="IPR050616">
    <property type="entry name" value="CPA3_Na-H_Antiporter_A"/>
</dbReference>
<feature type="transmembrane region" description="Helical" evidence="6">
    <location>
        <begin position="269"/>
        <end position="288"/>
    </location>
</feature>
<accession>B6GAA2</accession>
<dbReference type="Pfam" id="PF00662">
    <property type="entry name" value="Proton_antipo_N"/>
    <property type="match status" value="1"/>
</dbReference>
<evidence type="ECO:0000256" key="1">
    <source>
        <dbReference type="ARBA" id="ARBA00004127"/>
    </source>
</evidence>
<evidence type="ECO:0000313" key="10">
    <source>
        <dbReference type="Proteomes" id="UP000003560"/>
    </source>
</evidence>
<comment type="caution">
    <text evidence="9">The sequence shown here is derived from an EMBL/GenBank/DDBJ whole genome shotgun (WGS) entry which is preliminary data.</text>
</comment>
<dbReference type="GO" id="GO:0012505">
    <property type="term" value="C:endomembrane system"/>
    <property type="evidence" value="ECO:0007669"/>
    <property type="project" value="UniProtKB-SubCell"/>
</dbReference>
<feature type="domain" description="NADH:quinone oxidoreductase/Mrp antiporter transmembrane" evidence="7">
    <location>
        <begin position="194"/>
        <end position="479"/>
    </location>
</feature>
<sequence>MGLIWCLIAVPLITAALLLVCKGERARRPITVGGAVLTAALSVAVAAQTFSVEAGVLCAGAQFEFPQELSYLISWVMTGIDVVLCAVILWSAVRYKNRIALVLGLVQTVGVVLFAQMTLGAGASHMLAAPVYIDTLSLIMVLIVGLVGSAICVYALGYMHDFQHHQPADAPDRRHVFAALMFTFLAAMFVIVLSDNLEWLFTGWEITTVCSFLMIGYTRTPEAIKNSFTQINLNMVGGLAFLAALILIHAAGLPLSLTGIIAAGEGSQAELLILPLMLLSVAGLTKAAQMPFHRWLLGAMVAPTPTSALLHSSTMVKAGVFLLVKLAPLYLVFPAASVMVVFVGGITFVLCSFMAITQSNAKRVLAYSTIANLGLMSACAGVGTAEAVWAAIFLMIFHTVSKSTLFLCVGTVEHRIGSRNIEDMDGLFSRLPHLTRFMMLGIMGMFVAPFGMLVSKWATLVSFAETGNVFFLIMLAFGSAATFFYWAKWLGKLAGVSQKAENQEAGVHKSEWTAIGFISALLLICCVCLPLISQGVLAPYLTATYGTAPRLIDLDNMLIMAVIVVFISIVLLTPWGRATNKRRMAVYLGGTCTDPDSRRYHGSMGRTMTSSKRNWYMADVFPEGALTNLGLILCAAVILMGFAACFIFDEGALAGGSFLIERTVRLVGPGLGGIALGVVVFAVCAPVLGCLLDGLDRKVSARMQGRVGPRLLQPYYDLRKLFIKEQATVNAVDEAYVTCGLIFVILAGGLFISGSNLLMCVFLVTLGTLFVIVAAYSSRSPYSDTGADRECLQVMSYEPMLLIMTVGFFTATQSFDIASLTTLDAPIICALVPIFAGLVFILTIKLRKSPFDLSYSHHAHQEIVKGITTEMSGRTLAIVDVMHWCESVLFLMWVGMFFIWDNPISFAVAAVVVALVWLFEVWIDNNFARVKWQLCLKLAWLVALVMGVVNLFYVLITPFI</sequence>
<keyword evidence="3 6" id="KW-1133">Transmembrane helix</keyword>
<feature type="transmembrane region" description="Helical" evidence="6">
    <location>
        <begin position="364"/>
        <end position="383"/>
    </location>
</feature>
<feature type="transmembrane region" description="Helical" evidence="6">
    <location>
        <begin position="935"/>
        <end position="956"/>
    </location>
</feature>
<dbReference type="InterPro" id="IPR001694">
    <property type="entry name" value="NADH_UbQ_OxRdtase_su1/FPO"/>
</dbReference>
<feature type="transmembrane region" description="Helical" evidence="6">
    <location>
        <begin position="176"/>
        <end position="193"/>
    </location>
</feature>
<feature type="transmembrane region" description="Helical" evidence="6">
    <location>
        <begin position="72"/>
        <end position="92"/>
    </location>
</feature>
<feature type="transmembrane region" description="Helical" evidence="6">
    <location>
        <begin position="512"/>
        <end position="537"/>
    </location>
</feature>
<organism evidence="9 10">
    <name type="scientific">Collinsella stercoris DSM 13279</name>
    <dbReference type="NCBI Taxonomy" id="445975"/>
    <lineage>
        <taxon>Bacteria</taxon>
        <taxon>Bacillati</taxon>
        <taxon>Actinomycetota</taxon>
        <taxon>Coriobacteriia</taxon>
        <taxon>Coriobacteriales</taxon>
        <taxon>Coriobacteriaceae</taxon>
        <taxon>Collinsella</taxon>
    </lineage>
</organism>
<feature type="transmembrane region" description="Helical" evidence="6">
    <location>
        <begin position="758"/>
        <end position="778"/>
    </location>
</feature>
<dbReference type="GO" id="GO:0016020">
    <property type="term" value="C:membrane"/>
    <property type="evidence" value="ECO:0007669"/>
    <property type="project" value="UniProtKB-SubCell"/>
</dbReference>
<feature type="transmembrane region" description="Helical" evidence="6">
    <location>
        <begin position="332"/>
        <end position="357"/>
    </location>
</feature>
<evidence type="ECO:0000259" key="7">
    <source>
        <dbReference type="Pfam" id="PF00361"/>
    </source>
</evidence>
<dbReference type="PRINTS" id="PR01434">
    <property type="entry name" value="NADHDHGNASE5"/>
</dbReference>